<dbReference type="GeneID" id="17311682"/>
<name>L1K3A2_GUITC</name>
<accession>L1K3A2</accession>
<dbReference type="HOGENOM" id="CLU_2042534_0_0_1"/>
<dbReference type="PaxDb" id="55529-EKX55094"/>
<comment type="similarity">
    <text evidence="1">Belongs to the TMA16 family.</text>
</comment>
<dbReference type="RefSeq" id="XP_005842074.1">
    <property type="nucleotide sequence ID" value="XM_005842017.1"/>
</dbReference>
<dbReference type="PANTHER" id="PTHR13349">
    <property type="entry name" value="TRANSLATION MACHINERY-ASSOCIATED PROTEIN 16"/>
    <property type="match status" value="1"/>
</dbReference>
<evidence type="ECO:0000256" key="1">
    <source>
        <dbReference type="ARBA" id="ARBA00034127"/>
    </source>
</evidence>
<dbReference type="InterPro" id="IPR021346">
    <property type="entry name" value="Tma16"/>
</dbReference>
<dbReference type="EnsemblProtists" id="EKX55094">
    <property type="protein sequence ID" value="EKX55094"/>
    <property type="gene ID" value="GUITHDRAFT_149954"/>
</dbReference>
<dbReference type="KEGG" id="gtt:GUITHDRAFT_149954"/>
<sequence>MKIKKLNAMHPKSRKAAKTHKELIHIDKCALHIQTKDLKWKPELTKMHWFQKAVWMDAKDVYTRQELNDLALEFICRNDDEIMEAKAAAFAGAIHECFIQSPRLDQLQGYPKLERLEDRKC</sequence>
<reference evidence="4" key="2">
    <citation type="submission" date="2012-11" db="EMBL/GenBank/DDBJ databases">
        <authorList>
            <person name="Kuo A."/>
            <person name="Curtis B.A."/>
            <person name="Tanifuji G."/>
            <person name="Burki F."/>
            <person name="Gruber A."/>
            <person name="Irimia M."/>
            <person name="Maruyama S."/>
            <person name="Arias M.C."/>
            <person name="Ball S.G."/>
            <person name="Gile G.H."/>
            <person name="Hirakawa Y."/>
            <person name="Hopkins J.F."/>
            <person name="Rensing S.A."/>
            <person name="Schmutz J."/>
            <person name="Symeonidi A."/>
            <person name="Elias M."/>
            <person name="Eveleigh R.J."/>
            <person name="Herman E.K."/>
            <person name="Klute M.J."/>
            <person name="Nakayama T."/>
            <person name="Obornik M."/>
            <person name="Reyes-Prieto A."/>
            <person name="Armbrust E.V."/>
            <person name="Aves S.J."/>
            <person name="Beiko R.G."/>
            <person name="Coutinho P."/>
            <person name="Dacks J.B."/>
            <person name="Durnford D.G."/>
            <person name="Fast N.M."/>
            <person name="Green B.R."/>
            <person name="Grisdale C."/>
            <person name="Hempe F."/>
            <person name="Henrissat B."/>
            <person name="Hoppner M.P."/>
            <person name="Ishida K.-I."/>
            <person name="Kim E."/>
            <person name="Koreny L."/>
            <person name="Kroth P.G."/>
            <person name="Liu Y."/>
            <person name="Malik S.-B."/>
            <person name="Maier U.G."/>
            <person name="McRose D."/>
            <person name="Mock T."/>
            <person name="Neilson J.A."/>
            <person name="Onodera N.T."/>
            <person name="Poole A.M."/>
            <person name="Pritham E.J."/>
            <person name="Richards T.A."/>
            <person name="Rocap G."/>
            <person name="Roy S.W."/>
            <person name="Sarai C."/>
            <person name="Schaack S."/>
            <person name="Shirato S."/>
            <person name="Slamovits C.H."/>
            <person name="Spencer D.F."/>
            <person name="Suzuki S."/>
            <person name="Worden A.Z."/>
            <person name="Zauner S."/>
            <person name="Barry K."/>
            <person name="Bell C."/>
            <person name="Bharti A.K."/>
            <person name="Crow J.A."/>
            <person name="Grimwood J."/>
            <person name="Kramer R."/>
            <person name="Lindquist E."/>
            <person name="Lucas S."/>
            <person name="Salamov A."/>
            <person name="McFadden G.I."/>
            <person name="Lane C.E."/>
            <person name="Keeling P.J."/>
            <person name="Gray M.W."/>
            <person name="Grigoriev I.V."/>
            <person name="Archibald J.M."/>
        </authorList>
    </citation>
    <scope>NUCLEOTIDE SEQUENCE</scope>
    <source>
        <strain evidence="4">CCMP2712</strain>
    </source>
</reference>
<reference evidence="3" key="3">
    <citation type="submission" date="2015-06" db="UniProtKB">
        <authorList>
            <consortium name="EnsemblProtists"/>
        </authorList>
    </citation>
    <scope>IDENTIFICATION</scope>
</reference>
<dbReference type="AlphaFoldDB" id="L1K3A2"/>
<evidence type="ECO:0000313" key="4">
    <source>
        <dbReference type="Proteomes" id="UP000011087"/>
    </source>
</evidence>
<dbReference type="InterPro" id="IPR038356">
    <property type="entry name" value="Tma16_sf"/>
</dbReference>
<organism evidence="2">
    <name type="scientific">Guillardia theta (strain CCMP2712)</name>
    <name type="common">Cryptophyte</name>
    <dbReference type="NCBI Taxonomy" id="905079"/>
    <lineage>
        <taxon>Eukaryota</taxon>
        <taxon>Cryptophyceae</taxon>
        <taxon>Pyrenomonadales</taxon>
        <taxon>Geminigeraceae</taxon>
        <taxon>Guillardia</taxon>
    </lineage>
</organism>
<evidence type="ECO:0000313" key="2">
    <source>
        <dbReference type="EMBL" id="EKX55094.1"/>
    </source>
</evidence>
<gene>
    <name evidence="2" type="ORF">GUITHDRAFT_149954</name>
</gene>
<keyword evidence="4" id="KW-1185">Reference proteome</keyword>
<dbReference type="Gene3D" id="1.20.1440.170">
    <property type="entry name" value="Translation machinery-associated protein 16-like"/>
    <property type="match status" value="1"/>
</dbReference>
<proteinExistence type="inferred from homology"/>
<reference evidence="2 4" key="1">
    <citation type="journal article" date="2012" name="Nature">
        <title>Algal genomes reveal evolutionary mosaicism and the fate of nucleomorphs.</title>
        <authorList>
            <consortium name="DOE Joint Genome Institute"/>
            <person name="Curtis B.A."/>
            <person name="Tanifuji G."/>
            <person name="Burki F."/>
            <person name="Gruber A."/>
            <person name="Irimia M."/>
            <person name="Maruyama S."/>
            <person name="Arias M.C."/>
            <person name="Ball S.G."/>
            <person name="Gile G.H."/>
            <person name="Hirakawa Y."/>
            <person name="Hopkins J.F."/>
            <person name="Kuo A."/>
            <person name="Rensing S.A."/>
            <person name="Schmutz J."/>
            <person name="Symeonidi A."/>
            <person name="Elias M."/>
            <person name="Eveleigh R.J."/>
            <person name="Herman E.K."/>
            <person name="Klute M.J."/>
            <person name="Nakayama T."/>
            <person name="Obornik M."/>
            <person name="Reyes-Prieto A."/>
            <person name="Armbrust E.V."/>
            <person name="Aves S.J."/>
            <person name="Beiko R.G."/>
            <person name="Coutinho P."/>
            <person name="Dacks J.B."/>
            <person name="Durnford D.G."/>
            <person name="Fast N.M."/>
            <person name="Green B.R."/>
            <person name="Grisdale C.J."/>
            <person name="Hempel F."/>
            <person name="Henrissat B."/>
            <person name="Hoppner M.P."/>
            <person name="Ishida K."/>
            <person name="Kim E."/>
            <person name="Koreny L."/>
            <person name="Kroth P.G."/>
            <person name="Liu Y."/>
            <person name="Malik S.B."/>
            <person name="Maier U.G."/>
            <person name="McRose D."/>
            <person name="Mock T."/>
            <person name="Neilson J.A."/>
            <person name="Onodera N.T."/>
            <person name="Poole A.M."/>
            <person name="Pritham E.J."/>
            <person name="Richards T.A."/>
            <person name="Rocap G."/>
            <person name="Roy S.W."/>
            <person name="Sarai C."/>
            <person name="Schaack S."/>
            <person name="Shirato S."/>
            <person name="Slamovits C.H."/>
            <person name="Spencer D.F."/>
            <person name="Suzuki S."/>
            <person name="Worden A.Z."/>
            <person name="Zauner S."/>
            <person name="Barry K."/>
            <person name="Bell C."/>
            <person name="Bharti A.K."/>
            <person name="Crow J.A."/>
            <person name="Grimwood J."/>
            <person name="Kramer R."/>
            <person name="Lindquist E."/>
            <person name="Lucas S."/>
            <person name="Salamov A."/>
            <person name="McFadden G.I."/>
            <person name="Lane C.E."/>
            <person name="Keeling P.J."/>
            <person name="Gray M.W."/>
            <person name="Grigoriev I.V."/>
            <person name="Archibald J.M."/>
        </authorList>
    </citation>
    <scope>NUCLEOTIDE SEQUENCE</scope>
    <source>
        <strain evidence="2 4">CCMP2712</strain>
    </source>
</reference>
<dbReference type="EMBL" id="JH992966">
    <property type="protein sequence ID" value="EKX55094.1"/>
    <property type="molecule type" value="Genomic_DNA"/>
</dbReference>
<dbReference type="PANTHER" id="PTHR13349:SF2">
    <property type="entry name" value="TRANSLATION MACHINERY-ASSOCIATED PROTEIN 16"/>
    <property type="match status" value="1"/>
</dbReference>
<dbReference type="Pfam" id="PF11176">
    <property type="entry name" value="Tma16"/>
    <property type="match status" value="1"/>
</dbReference>
<dbReference type="GO" id="GO:0005634">
    <property type="term" value="C:nucleus"/>
    <property type="evidence" value="ECO:0007669"/>
    <property type="project" value="TreeGrafter"/>
</dbReference>
<protein>
    <submittedName>
        <fullName evidence="2 3">Uncharacterized protein</fullName>
    </submittedName>
</protein>
<evidence type="ECO:0000313" key="3">
    <source>
        <dbReference type="EnsemblProtists" id="EKX55094"/>
    </source>
</evidence>
<dbReference type="Proteomes" id="UP000011087">
    <property type="component" value="Unassembled WGS sequence"/>
</dbReference>